<evidence type="ECO:0000256" key="2">
    <source>
        <dbReference type="SAM" id="MobiDB-lite"/>
    </source>
</evidence>
<name>A0ABR1L683_9PEZI</name>
<gene>
    <name evidence="3" type="ORF">J3D65DRAFT_136178</name>
</gene>
<evidence type="ECO:0000313" key="3">
    <source>
        <dbReference type="EMBL" id="KAK7530753.1"/>
    </source>
</evidence>
<dbReference type="RefSeq" id="XP_066650826.1">
    <property type="nucleotide sequence ID" value="XM_066793939.1"/>
</dbReference>
<dbReference type="Proteomes" id="UP001360953">
    <property type="component" value="Unassembled WGS sequence"/>
</dbReference>
<organism evidence="3 4">
    <name type="scientific">Phyllosticta citribraziliensis</name>
    <dbReference type="NCBI Taxonomy" id="989973"/>
    <lineage>
        <taxon>Eukaryota</taxon>
        <taxon>Fungi</taxon>
        <taxon>Dikarya</taxon>
        <taxon>Ascomycota</taxon>
        <taxon>Pezizomycotina</taxon>
        <taxon>Dothideomycetes</taxon>
        <taxon>Dothideomycetes incertae sedis</taxon>
        <taxon>Botryosphaeriales</taxon>
        <taxon>Phyllostictaceae</taxon>
        <taxon>Phyllosticta</taxon>
    </lineage>
</organism>
<keyword evidence="1" id="KW-0175">Coiled coil</keyword>
<feature type="compositionally biased region" description="Low complexity" evidence="2">
    <location>
        <begin position="1"/>
        <end position="12"/>
    </location>
</feature>
<feature type="region of interest" description="Disordered" evidence="2">
    <location>
        <begin position="327"/>
        <end position="375"/>
    </location>
</feature>
<evidence type="ECO:0000256" key="1">
    <source>
        <dbReference type="SAM" id="Coils"/>
    </source>
</evidence>
<feature type="compositionally biased region" description="Basic and acidic residues" evidence="2">
    <location>
        <begin position="31"/>
        <end position="52"/>
    </location>
</feature>
<feature type="coiled-coil region" evidence="1">
    <location>
        <begin position="207"/>
        <end position="234"/>
    </location>
</feature>
<protein>
    <submittedName>
        <fullName evidence="3">Uncharacterized protein</fullName>
    </submittedName>
</protein>
<comment type="caution">
    <text evidence="3">The sequence shown here is derived from an EMBL/GenBank/DDBJ whole genome shotgun (WGS) entry which is preliminary data.</text>
</comment>
<dbReference type="GeneID" id="92026845"/>
<sequence length="375" mass="43247">MAESDASAPAAAQTKKRSGDVLVKKSKRVKKESGQKESDEKERVKTERKEAGTSKTTPSKGKHHDSVVSFDVKAFFEEHNEDWQRKHEDWDGQKRLNILLEAARQHHAVQVREQIQRDMKVIEKASDASRRLETNIQALNIQHETIALSAKVYDAMSIEFAWQLPDIAQSEEMLKSVWCCTNHYEIEEELPAVVEKFWSLLKESSTLKIMAKMRAEAEKRQLKLEQQQQELIDRTHYSNTDYELYRAICKVEDGFPNKEASFRKLIDPDPEDECSEEDYEVANVLTIIRRIWLGQDSQFGVQHLLHAVKNMFEDRNRMVEAMGSDLPFRLGQPVEPPPKVKEEDKSCDEVRSTHQRDKMAMSSDSRRTATGVCQG</sequence>
<keyword evidence="4" id="KW-1185">Reference proteome</keyword>
<feature type="compositionally biased region" description="Basic and acidic residues" evidence="2">
    <location>
        <begin position="338"/>
        <end position="367"/>
    </location>
</feature>
<feature type="region of interest" description="Disordered" evidence="2">
    <location>
        <begin position="1"/>
        <end position="65"/>
    </location>
</feature>
<evidence type="ECO:0000313" key="4">
    <source>
        <dbReference type="Proteomes" id="UP001360953"/>
    </source>
</evidence>
<reference evidence="3 4" key="1">
    <citation type="submission" date="2024-04" db="EMBL/GenBank/DDBJ databases">
        <title>Phyllosticta paracitricarpa is synonymous to the EU quarantine fungus P. citricarpa based on phylogenomic analyses.</title>
        <authorList>
            <consortium name="Lawrence Berkeley National Laboratory"/>
            <person name="Van ingen-buijs V.A."/>
            <person name="Van westerhoven A.C."/>
            <person name="Haridas S."/>
            <person name="Skiadas P."/>
            <person name="Martin F."/>
            <person name="Groenewald J.Z."/>
            <person name="Crous P.W."/>
            <person name="Seidl M.F."/>
        </authorList>
    </citation>
    <scope>NUCLEOTIDE SEQUENCE [LARGE SCALE GENOMIC DNA]</scope>
    <source>
        <strain evidence="3 4">CPC 17464</strain>
    </source>
</reference>
<proteinExistence type="predicted"/>
<dbReference type="EMBL" id="JBBPEH010000013">
    <property type="protein sequence ID" value="KAK7530753.1"/>
    <property type="molecule type" value="Genomic_DNA"/>
</dbReference>
<accession>A0ABR1L683</accession>